<feature type="transmembrane region" description="Helical" evidence="5">
    <location>
        <begin position="152"/>
        <end position="179"/>
    </location>
</feature>
<comment type="caution">
    <text evidence="6">The sequence shown here is derived from an EMBL/GenBank/DDBJ whole genome shotgun (WGS) entry which is preliminary data.</text>
</comment>
<feature type="transmembrane region" description="Helical" evidence="5">
    <location>
        <begin position="93"/>
        <end position="111"/>
    </location>
</feature>
<reference evidence="6" key="1">
    <citation type="journal article" date="2023" name="Microbiol Resour">
        <title>Genome Sequences of Rhodoplanes serenus and Two Thermotolerant Strains, Rhodoplanes tepidamans and 'Rhodoplanes cryptolactis,' Further Refine the Genus.</title>
        <authorList>
            <person name="Rayyan A.A."/>
            <person name="Kyndt J.A."/>
        </authorList>
    </citation>
    <scope>NUCLEOTIDE SEQUENCE</scope>
    <source>
        <strain evidence="6">DSM 9987</strain>
    </source>
</reference>
<name>A0ABT5J712_RHOTP</name>
<keyword evidence="3 5" id="KW-1133">Transmembrane helix</keyword>
<comment type="subcellular location">
    <subcellularLocation>
        <location evidence="5">Cell membrane</location>
        <topology evidence="5">Multi-pass membrane protein</topology>
    </subcellularLocation>
    <subcellularLocation>
        <location evidence="1">Membrane</location>
        <topology evidence="1">Multi-pass membrane protein</topology>
    </subcellularLocation>
</comment>
<dbReference type="EMBL" id="JAQQLI010000007">
    <property type="protein sequence ID" value="MDC7785425.1"/>
    <property type="molecule type" value="Genomic_DNA"/>
</dbReference>
<keyword evidence="4 5" id="KW-0472">Membrane</keyword>
<feature type="transmembrane region" description="Helical" evidence="5">
    <location>
        <begin position="12"/>
        <end position="43"/>
    </location>
</feature>
<organism evidence="6 7">
    <name type="scientific">Rhodoplanes tepidamans</name>
    <name type="common">Rhodoplanes cryptolactis</name>
    <dbReference type="NCBI Taxonomy" id="200616"/>
    <lineage>
        <taxon>Bacteria</taxon>
        <taxon>Pseudomonadati</taxon>
        <taxon>Pseudomonadota</taxon>
        <taxon>Alphaproteobacteria</taxon>
        <taxon>Hyphomicrobiales</taxon>
        <taxon>Nitrobacteraceae</taxon>
        <taxon>Rhodoplanes</taxon>
    </lineage>
</organism>
<protein>
    <recommendedName>
        <fullName evidence="5">Probable membrane transporter protein</fullName>
    </recommendedName>
</protein>
<proteinExistence type="inferred from homology"/>
<evidence type="ECO:0000256" key="5">
    <source>
        <dbReference type="RuleBase" id="RU363041"/>
    </source>
</evidence>
<keyword evidence="2 5" id="KW-0812">Transmembrane</keyword>
<evidence type="ECO:0000256" key="4">
    <source>
        <dbReference type="ARBA" id="ARBA00023136"/>
    </source>
</evidence>
<keyword evidence="5" id="KW-1003">Cell membrane</keyword>
<keyword evidence="7" id="KW-1185">Reference proteome</keyword>
<gene>
    <name evidence="6" type="ORF">PQJ73_07005</name>
</gene>
<feature type="transmembrane region" description="Helical" evidence="5">
    <location>
        <begin position="55"/>
        <end position="73"/>
    </location>
</feature>
<dbReference type="RefSeq" id="WP_272776269.1">
    <property type="nucleotide sequence ID" value="NZ_JAQQLI010000007.1"/>
</dbReference>
<comment type="similarity">
    <text evidence="5">Belongs to the 4-toluene sulfonate uptake permease (TSUP) (TC 2.A.102) family.</text>
</comment>
<feature type="transmembrane region" description="Helical" evidence="5">
    <location>
        <begin position="257"/>
        <end position="275"/>
    </location>
</feature>
<dbReference type="InterPro" id="IPR002781">
    <property type="entry name" value="TM_pro_TauE-like"/>
</dbReference>
<dbReference type="Proteomes" id="UP001165652">
    <property type="component" value="Unassembled WGS sequence"/>
</dbReference>
<accession>A0ABT5J712</accession>
<reference evidence="6" key="2">
    <citation type="submission" date="2023-02" db="EMBL/GenBank/DDBJ databases">
        <authorList>
            <person name="Rayyan A."/>
            <person name="Meyer T."/>
            <person name="Kyndt J.A."/>
        </authorList>
    </citation>
    <scope>NUCLEOTIDE SEQUENCE</scope>
    <source>
        <strain evidence="6">DSM 9987</strain>
    </source>
</reference>
<feature type="transmembrane region" description="Helical" evidence="5">
    <location>
        <begin position="191"/>
        <end position="210"/>
    </location>
</feature>
<evidence type="ECO:0000313" key="6">
    <source>
        <dbReference type="EMBL" id="MDC7785425.1"/>
    </source>
</evidence>
<dbReference type="Pfam" id="PF01925">
    <property type="entry name" value="TauE"/>
    <property type="match status" value="1"/>
</dbReference>
<dbReference type="PANTHER" id="PTHR43483">
    <property type="entry name" value="MEMBRANE TRANSPORTER PROTEIN HI_0806-RELATED"/>
    <property type="match status" value="1"/>
</dbReference>
<evidence type="ECO:0000256" key="3">
    <source>
        <dbReference type="ARBA" id="ARBA00022989"/>
    </source>
</evidence>
<evidence type="ECO:0000313" key="7">
    <source>
        <dbReference type="Proteomes" id="UP001165652"/>
    </source>
</evidence>
<feature type="transmembrane region" description="Helical" evidence="5">
    <location>
        <begin position="216"/>
        <end position="236"/>
    </location>
</feature>
<sequence length="276" mass="28559">MLDVPVGELVVLALAIAGGGVVTGILAGLFGIGGGAVLVPVLFEIFRLIGVDDEVRMQLCIGTSLAIIVPTAFRSYKTHKAKGMALQDVVKLWTVPVIIGVVVGSALAVVAPGELFKTVFAVIQTTIAIKMLFLGDRVFLAEELPGPVAMRIYGAAIGLLSAMMGVGGGAMATMLLTLYKRPIHNAVATSAGLGVPIAVTGTIGYMLAGIPHMGDLPPLSIGFVSVVGFVLMAPISTYTAKFGALIAHRTSRRTLEVAFGLFLILTAARILYSAVT</sequence>
<evidence type="ECO:0000256" key="2">
    <source>
        <dbReference type="ARBA" id="ARBA00022692"/>
    </source>
</evidence>
<evidence type="ECO:0000256" key="1">
    <source>
        <dbReference type="ARBA" id="ARBA00004141"/>
    </source>
</evidence>
<dbReference type="PANTHER" id="PTHR43483:SF3">
    <property type="entry name" value="MEMBRANE TRANSPORTER PROTEIN HI_0806-RELATED"/>
    <property type="match status" value="1"/>
</dbReference>